<gene>
    <name evidence="8" type="ORF">TWF694_006387</name>
</gene>
<dbReference type="Gene3D" id="3.30.465.10">
    <property type="match status" value="1"/>
</dbReference>
<feature type="domain" description="FAD-binding PCMH-type" evidence="7">
    <location>
        <begin position="58"/>
        <end position="228"/>
    </location>
</feature>
<proteinExistence type="inferred from homology"/>
<keyword evidence="3" id="KW-0285">Flavoprotein</keyword>
<comment type="caution">
    <text evidence="8">The sequence shown here is derived from an EMBL/GenBank/DDBJ whole genome shotgun (WGS) entry which is preliminary data.</text>
</comment>
<evidence type="ECO:0000259" key="7">
    <source>
        <dbReference type="PROSITE" id="PS51387"/>
    </source>
</evidence>
<dbReference type="GO" id="GO:0016491">
    <property type="term" value="F:oxidoreductase activity"/>
    <property type="evidence" value="ECO:0007669"/>
    <property type="project" value="UniProtKB-KW"/>
</dbReference>
<evidence type="ECO:0000256" key="3">
    <source>
        <dbReference type="ARBA" id="ARBA00022630"/>
    </source>
</evidence>
<evidence type="ECO:0000256" key="2">
    <source>
        <dbReference type="ARBA" id="ARBA00005466"/>
    </source>
</evidence>
<dbReference type="Pfam" id="PF01565">
    <property type="entry name" value="FAD_binding_4"/>
    <property type="match status" value="1"/>
</dbReference>
<keyword evidence="9" id="KW-1185">Reference proteome</keyword>
<dbReference type="InterPro" id="IPR006094">
    <property type="entry name" value="Oxid_FAD_bind_N"/>
</dbReference>
<dbReference type="Pfam" id="PF08031">
    <property type="entry name" value="BBE"/>
    <property type="match status" value="1"/>
</dbReference>
<keyword evidence="4" id="KW-0274">FAD</keyword>
<name>A0AAV9XKD3_9PEZI</name>
<evidence type="ECO:0000256" key="4">
    <source>
        <dbReference type="ARBA" id="ARBA00022827"/>
    </source>
</evidence>
<accession>A0AAV9XKD3</accession>
<organism evidence="8 9">
    <name type="scientific">Orbilia ellipsospora</name>
    <dbReference type="NCBI Taxonomy" id="2528407"/>
    <lineage>
        <taxon>Eukaryota</taxon>
        <taxon>Fungi</taxon>
        <taxon>Dikarya</taxon>
        <taxon>Ascomycota</taxon>
        <taxon>Pezizomycotina</taxon>
        <taxon>Orbiliomycetes</taxon>
        <taxon>Orbiliales</taxon>
        <taxon>Orbiliaceae</taxon>
        <taxon>Orbilia</taxon>
    </lineage>
</organism>
<dbReference type="PANTHER" id="PTHR42973:SF39">
    <property type="entry name" value="FAD-BINDING PCMH-TYPE DOMAIN-CONTAINING PROTEIN"/>
    <property type="match status" value="1"/>
</dbReference>
<evidence type="ECO:0000256" key="5">
    <source>
        <dbReference type="ARBA" id="ARBA00023002"/>
    </source>
</evidence>
<comment type="similarity">
    <text evidence="2">Belongs to the oxygen-dependent FAD-linked oxidoreductase family.</text>
</comment>
<dbReference type="PANTHER" id="PTHR42973">
    <property type="entry name" value="BINDING OXIDOREDUCTASE, PUTATIVE (AFU_ORTHOLOGUE AFUA_1G17690)-RELATED"/>
    <property type="match status" value="1"/>
</dbReference>
<keyword evidence="5" id="KW-0560">Oxidoreductase</keyword>
<comment type="cofactor">
    <cofactor evidence="1">
        <name>FAD</name>
        <dbReference type="ChEBI" id="CHEBI:57692"/>
    </cofactor>
</comment>
<protein>
    <recommendedName>
        <fullName evidence="7">FAD-binding PCMH-type domain-containing protein</fullName>
    </recommendedName>
</protein>
<dbReference type="EMBL" id="JAVHJO010000002">
    <property type="protein sequence ID" value="KAK6542431.1"/>
    <property type="molecule type" value="Genomic_DNA"/>
</dbReference>
<dbReference type="InterPro" id="IPR016166">
    <property type="entry name" value="FAD-bd_PCMH"/>
</dbReference>
<dbReference type="Proteomes" id="UP001365542">
    <property type="component" value="Unassembled WGS sequence"/>
</dbReference>
<evidence type="ECO:0000256" key="1">
    <source>
        <dbReference type="ARBA" id="ARBA00001974"/>
    </source>
</evidence>
<sequence length="500" mass="55416">MVRHSLVLGLLPVLAAASPVPPQSTLTDCLQAFGVPAVFQSSADFNDLATPLNLRMKSNSKPAVITLPTNTQHVSRTIKCAKQFGIKVTTRGGGHSYNAQCLGPNAAVVDLRNFHDVVYDPKTQLVRVGGGARLGNVAQKLYDQAKRGLPHGTCPDVGIGGHANGGFGWVGRMWGLTVDQTVEVEVVTADGQIRRANKSHNSDLFWALRGASPSFGVITNFWFKTYEAPENNIAYSYKWKTHSVAQAAASFLEIQKFAQNAPKELGLLIDIWTYDDGFRLYGAYFGKSQQEFDALFAPLMEKLPKPDKTEVSMKRWIETLVFAAESSTTITVPELGGTKLRTAFYSKNLLRDAPLSLEELKTFFTFAFNQARTAAEKYGFATGVYVSLAGGGNNIFERPELLNESSFGQRSALWYFEFYTMIKNLTEASNAQAIDFNTKYHASVWRPTDAAYLNGHDPQLSREEAHKVYYGSQNARLSQVKKVWDNDQLFWYPQSIEPSA</sequence>
<dbReference type="Gene3D" id="3.40.462.20">
    <property type="match status" value="1"/>
</dbReference>
<dbReference type="AlphaFoldDB" id="A0AAV9XKD3"/>
<evidence type="ECO:0000313" key="8">
    <source>
        <dbReference type="EMBL" id="KAK6542431.1"/>
    </source>
</evidence>
<feature type="signal peptide" evidence="6">
    <location>
        <begin position="1"/>
        <end position="17"/>
    </location>
</feature>
<keyword evidence="6" id="KW-0732">Signal</keyword>
<dbReference type="InterPro" id="IPR012951">
    <property type="entry name" value="BBE"/>
</dbReference>
<dbReference type="PROSITE" id="PS51387">
    <property type="entry name" value="FAD_PCMH"/>
    <property type="match status" value="1"/>
</dbReference>
<dbReference type="InterPro" id="IPR036318">
    <property type="entry name" value="FAD-bd_PCMH-like_sf"/>
</dbReference>
<dbReference type="InterPro" id="IPR050416">
    <property type="entry name" value="FAD-linked_Oxidoreductase"/>
</dbReference>
<dbReference type="SUPFAM" id="SSF56176">
    <property type="entry name" value="FAD-binding/transporter-associated domain-like"/>
    <property type="match status" value="1"/>
</dbReference>
<reference evidence="8 9" key="1">
    <citation type="submission" date="2019-10" db="EMBL/GenBank/DDBJ databases">
        <authorList>
            <person name="Palmer J.M."/>
        </authorList>
    </citation>
    <scope>NUCLEOTIDE SEQUENCE [LARGE SCALE GENOMIC DNA]</scope>
    <source>
        <strain evidence="8 9">TWF694</strain>
    </source>
</reference>
<evidence type="ECO:0000256" key="6">
    <source>
        <dbReference type="SAM" id="SignalP"/>
    </source>
</evidence>
<dbReference type="InterPro" id="IPR016169">
    <property type="entry name" value="FAD-bd_PCMH_sub2"/>
</dbReference>
<feature type="chain" id="PRO_5043765674" description="FAD-binding PCMH-type domain-containing protein" evidence="6">
    <location>
        <begin position="18"/>
        <end position="500"/>
    </location>
</feature>
<evidence type="ECO:0000313" key="9">
    <source>
        <dbReference type="Proteomes" id="UP001365542"/>
    </source>
</evidence>
<dbReference type="GO" id="GO:0071949">
    <property type="term" value="F:FAD binding"/>
    <property type="evidence" value="ECO:0007669"/>
    <property type="project" value="InterPro"/>
</dbReference>